<dbReference type="GO" id="GO:0003677">
    <property type="term" value="F:DNA binding"/>
    <property type="evidence" value="ECO:0007669"/>
    <property type="project" value="InterPro"/>
</dbReference>
<dbReference type="Pfam" id="PF01580">
    <property type="entry name" value="FtsK_SpoIIIE"/>
    <property type="match status" value="1"/>
</dbReference>
<dbReference type="Gene3D" id="3.40.50.300">
    <property type="entry name" value="P-loop containing nucleotide triphosphate hydrolases"/>
    <property type="match status" value="1"/>
</dbReference>
<evidence type="ECO:0000256" key="3">
    <source>
        <dbReference type="PROSITE-ProRule" id="PRU00289"/>
    </source>
</evidence>
<keyword evidence="2 3" id="KW-0067">ATP-binding</keyword>
<evidence type="ECO:0000259" key="4">
    <source>
        <dbReference type="PROSITE" id="PS50901"/>
    </source>
</evidence>
<dbReference type="RefSeq" id="WP_147137897.1">
    <property type="nucleotide sequence ID" value="NZ_BAABIJ010000002.1"/>
</dbReference>
<dbReference type="GO" id="GO:0005524">
    <property type="term" value="F:ATP binding"/>
    <property type="evidence" value="ECO:0007669"/>
    <property type="project" value="UniProtKB-UniRule"/>
</dbReference>
<accession>A0A562V1B3</accession>
<feature type="domain" description="FtsK" evidence="4">
    <location>
        <begin position="307"/>
        <end position="508"/>
    </location>
</feature>
<dbReference type="SUPFAM" id="SSF52540">
    <property type="entry name" value="P-loop containing nucleoside triphosphate hydrolases"/>
    <property type="match status" value="1"/>
</dbReference>
<feature type="binding site" evidence="3">
    <location>
        <begin position="325"/>
        <end position="332"/>
    </location>
    <ligand>
        <name>ATP</name>
        <dbReference type="ChEBI" id="CHEBI:30616"/>
    </ligand>
</feature>
<dbReference type="InterPro" id="IPR002543">
    <property type="entry name" value="FtsK_dom"/>
</dbReference>
<dbReference type="PANTHER" id="PTHR22683:SF41">
    <property type="entry name" value="DNA TRANSLOCASE FTSK"/>
    <property type="match status" value="1"/>
</dbReference>
<evidence type="ECO:0000256" key="2">
    <source>
        <dbReference type="ARBA" id="ARBA00022840"/>
    </source>
</evidence>
<evidence type="ECO:0000313" key="6">
    <source>
        <dbReference type="Proteomes" id="UP000321617"/>
    </source>
</evidence>
<dbReference type="InterPro" id="IPR027417">
    <property type="entry name" value="P-loop_NTPase"/>
</dbReference>
<dbReference type="EMBL" id="VLLL01000006">
    <property type="protein sequence ID" value="TWJ11587.1"/>
    <property type="molecule type" value="Genomic_DNA"/>
</dbReference>
<dbReference type="PANTHER" id="PTHR22683">
    <property type="entry name" value="SPORULATION PROTEIN RELATED"/>
    <property type="match status" value="1"/>
</dbReference>
<evidence type="ECO:0000256" key="1">
    <source>
        <dbReference type="ARBA" id="ARBA00022741"/>
    </source>
</evidence>
<dbReference type="OrthoDB" id="9807790at2"/>
<organism evidence="5 6">
    <name type="scientific">Stackebrandtia albiflava</name>
    <dbReference type="NCBI Taxonomy" id="406432"/>
    <lineage>
        <taxon>Bacteria</taxon>
        <taxon>Bacillati</taxon>
        <taxon>Actinomycetota</taxon>
        <taxon>Actinomycetes</taxon>
        <taxon>Glycomycetales</taxon>
        <taxon>Glycomycetaceae</taxon>
        <taxon>Stackebrandtia</taxon>
    </lineage>
</organism>
<dbReference type="AlphaFoldDB" id="A0A562V1B3"/>
<dbReference type="CDD" id="cd01127">
    <property type="entry name" value="TrwB_TraG_TraD_VirD4"/>
    <property type="match status" value="1"/>
</dbReference>
<keyword evidence="6" id="KW-1185">Reference proteome</keyword>
<dbReference type="PROSITE" id="PS50901">
    <property type="entry name" value="FTSK"/>
    <property type="match status" value="1"/>
</dbReference>
<name>A0A562V1B3_9ACTN</name>
<reference evidence="5 6" key="1">
    <citation type="journal article" date="2013" name="Stand. Genomic Sci.">
        <title>Genomic Encyclopedia of Type Strains, Phase I: The one thousand microbial genomes (KMG-I) project.</title>
        <authorList>
            <person name="Kyrpides N.C."/>
            <person name="Woyke T."/>
            <person name="Eisen J.A."/>
            <person name="Garrity G."/>
            <person name="Lilburn T.G."/>
            <person name="Beck B.J."/>
            <person name="Whitman W.B."/>
            <person name="Hugenholtz P."/>
            <person name="Klenk H.P."/>
        </authorList>
    </citation>
    <scope>NUCLEOTIDE SEQUENCE [LARGE SCALE GENOMIC DNA]</scope>
    <source>
        <strain evidence="5 6">DSM 45044</strain>
    </source>
</reference>
<dbReference type="Proteomes" id="UP000321617">
    <property type="component" value="Unassembled WGS sequence"/>
</dbReference>
<dbReference type="InterPro" id="IPR050206">
    <property type="entry name" value="FtsK/SpoIIIE/SftA"/>
</dbReference>
<proteinExistence type="predicted"/>
<gene>
    <name evidence="5" type="ORF">LX16_2312</name>
</gene>
<keyword evidence="1 3" id="KW-0547">Nucleotide-binding</keyword>
<comment type="caution">
    <text evidence="5">The sequence shown here is derived from an EMBL/GenBank/DDBJ whole genome shotgun (WGS) entry which is preliminary data.</text>
</comment>
<protein>
    <submittedName>
        <fullName evidence="5">FtsK/SpoIIIE family protein</fullName>
    </submittedName>
</protein>
<evidence type="ECO:0000313" key="5">
    <source>
        <dbReference type="EMBL" id="TWJ11587.1"/>
    </source>
</evidence>
<sequence length="801" mass="85459">MPGLRATFDQAVTRHLSAVARLAATRAVLDTTSETGPAPEAVAAETVLGQRLRAAADTLRREPGWVRIGEGRLHEGGFPVMVPFPGHAHLRLSADAGDPRVAGLVRSVLLQTLATRPPGTRVLAVDTETVGAAFAPLRPLMDAGVLAAPATDQSGFTAALAAAEGHVKANLLGDGGGELLLVIASAPALPGALADRLAALARSGSGSGLRILAAGVPELPDSVDVTVGDVMRVGNPPNAPFGMRDGLAVPVVFDPPQPTDYLTAESQRLADRARAAAELGFADLIPPDLWREDPADGLATVIGRDAQGVVSLRFDDETPHWLIGGRTGGGKTVFLLDVLYGLAARYAPQDLALYLLDFKEGVSFTEFTPQPSDPTYIPHAKAVGVESDREYGVAILRELDAEMTRRSVVMKRHGVARYGQLRVHERLPRIVCFIDEFQVLFAGNDRLAREAVAVLENLARKGRSYGVHLVLASQTTSGIEALYTKRDSIFGQFGMRVALPGATSVLDGRNTAAQNLRTGEAVINVDGGVAGRDRRIRFPNAHADTMTLFRLRHDMWERRGEAPAPTVFYGYAEVTLEEQPEYGALVASDPPEVLLGRRVDASLRAASVRLDRTPGRHVAVLGSDRAGAQTLAAAARSLARQQPTARYVIAGLAEPGAVESALAGMAAPERLTDPDAVARVISELADHDGPAYLIGFGLDLVTLDRTGQADLRRLLRRGPGNGVHLLGWWRSLRRFMEDIGGTSGREDVACNLVLNIPGDELMNHFGQSAADWRPRPGRALLLDRQAGTQDLLVPFTAPDRT</sequence>